<feature type="region of interest" description="Disordered" evidence="28">
    <location>
        <begin position="2131"/>
        <end position="2157"/>
    </location>
</feature>
<keyword evidence="15" id="KW-0677">Repeat</keyword>
<dbReference type="PROSITE" id="PS51120">
    <property type="entry name" value="LDLRB"/>
    <property type="match status" value="3"/>
</dbReference>
<dbReference type="Pfam" id="PF00058">
    <property type="entry name" value="Ldl_recept_b"/>
    <property type="match status" value="2"/>
</dbReference>
<dbReference type="GO" id="GO:0032585">
    <property type="term" value="C:multivesicular body membrane"/>
    <property type="evidence" value="ECO:0007669"/>
    <property type="project" value="UniProtKB-SubCell"/>
</dbReference>
<protein>
    <recommendedName>
        <fullName evidence="9">Sortilin-related receptor</fullName>
    </recommendedName>
    <alternativeName>
        <fullName evidence="24">Low-density lipoprotein receptor relative with 11 ligand-binding repeats</fullName>
    </alternativeName>
    <alternativeName>
        <fullName evidence="25">Sorting protein-related receptor containing LDLR class A repeats</fullName>
    </alternativeName>
</protein>
<dbReference type="GO" id="GO:0030658">
    <property type="term" value="C:transport vesicle membrane"/>
    <property type="evidence" value="ECO:0007669"/>
    <property type="project" value="UniProtKB-SubCell"/>
</dbReference>
<dbReference type="Pfam" id="PF15901">
    <property type="entry name" value="Sortilin_C"/>
    <property type="match status" value="1"/>
</dbReference>
<feature type="domain" description="Fibronectin type-III" evidence="31">
    <location>
        <begin position="1592"/>
        <end position="1683"/>
    </location>
</feature>
<keyword evidence="16" id="KW-0967">Endosome</keyword>
<keyword evidence="19 29" id="KW-0472">Membrane</keyword>
<dbReference type="InterPro" id="IPR036116">
    <property type="entry name" value="FN3_sf"/>
</dbReference>
<dbReference type="GO" id="GO:0005886">
    <property type="term" value="C:plasma membrane"/>
    <property type="evidence" value="ECO:0007669"/>
    <property type="project" value="UniProtKB-SubCell"/>
</dbReference>
<feature type="repeat" description="LDL-receptor class B" evidence="27">
    <location>
        <begin position="937"/>
        <end position="981"/>
    </location>
</feature>
<feature type="disulfide bond" evidence="26">
    <location>
        <begin position="1425"/>
        <end position="1440"/>
    </location>
</feature>
<keyword evidence="20 26" id="KW-1015">Disulfide bond</keyword>
<evidence type="ECO:0000256" key="13">
    <source>
        <dbReference type="ARBA" id="ARBA00022583"/>
    </source>
</evidence>
<evidence type="ECO:0000256" key="25">
    <source>
        <dbReference type="ARBA" id="ARBA00032450"/>
    </source>
</evidence>
<reference evidence="32 33" key="1">
    <citation type="journal article" date="2014" name="Nat. Commun.">
        <title>Molecular traces of alternative social organization in a termite genome.</title>
        <authorList>
            <person name="Terrapon N."/>
            <person name="Li C."/>
            <person name="Robertson H.M."/>
            <person name="Ji L."/>
            <person name="Meng X."/>
            <person name="Booth W."/>
            <person name="Chen Z."/>
            <person name="Childers C.P."/>
            <person name="Glastad K.M."/>
            <person name="Gokhale K."/>
            <person name="Gowin J."/>
            <person name="Gronenberg W."/>
            <person name="Hermansen R.A."/>
            <person name="Hu H."/>
            <person name="Hunt B.G."/>
            <person name="Huylmans A.K."/>
            <person name="Khalil S.M."/>
            <person name="Mitchell R.D."/>
            <person name="Munoz-Torres M.C."/>
            <person name="Mustard J.A."/>
            <person name="Pan H."/>
            <person name="Reese J.T."/>
            <person name="Scharf M.E."/>
            <person name="Sun F."/>
            <person name="Vogel H."/>
            <person name="Xiao J."/>
            <person name="Yang W."/>
            <person name="Yang Z."/>
            <person name="Yang Z."/>
            <person name="Zhou J."/>
            <person name="Zhu J."/>
            <person name="Brent C.S."/>
            <person name="Elsik C.G."/>
            <person name="Goodisman M.A."/>
            <person name="Liberles D.A."/>
            <person name="Roe R.M."/>
            <person name="Vargo E.L."/>
            <person name="Vilcinskas A."/>
            <person name="Wang J."/>
            <person name="Bornberg-Bauer E."/>
            <person name="Korb J."/>
            <person name="Zhang G."/>
            <person name="Liebig J."/>
        </authorList>
    </citation>
    <scope>NUCLEOTIDE SEQUENCE [LARGE SCALE GENOMIC DNA]</scope>
    <source>
        <tissue evidence="32">Whole organism</tissue>
    </source>
</reference>
<keyword evidence="29" id="KW-1133">Transmembrane helix</keyword>
<dbReference type="InterPro" id="IPR031777">
    <property type="entry name" value="Sortilin_C"/>
</dbReference>
<dbReference type="SMART" id="SM00192">
    <property type="entry name" value="LDLa"/>
    <property type="match status" value="9"/>
</dbReference>
<dbReference type="GO" id="GO:0006897">
    <property type="term" value="P:endocytosis"/>
    <property type="evidence" value="ECO:0007669"/>
    <property type="project" value="UniProtKB-KW"/>
</dbReference>
<dbReference type="FunFam" id="4.10.400.10:FF:000034">
    <property type="entry name" value="Low-density lipoprotein receptor-related protein 2"/>
    <property type="match status" value="5"/>
</dbReference>
<dbReference type="OrthoDB" id="443634at2759"/>
<dbReference type="SMART" id="SM00060">
    <property type="entry name" value="FN3"/>
    <property type="match status" value="6"/>
</dbReference>
<feature type="chain" id="PRO_5001644521" description="Sortilin-related receptor" evidence="30">
    <location>
        <begin position="29"/>
        <end position="2157"/>
    </location>
</feature>
<evidence type="ECO:0000259" key="31">
    <source>
        <dbReference type="PROSITE" id="PS50853"/>
    </source>
</evidence>
<dbReference type="Gene3D" id="2.60.40.10">
    <property type="entry name" value="Immunoglobulins"/>
    <property type="match status" value="3"/>
</dbReference>
<dbReference type="Pfam" id="PF15902">
    <property type="entry name" value="Sortilin-Vps10"/>
    <property type="match status" value="1"/>
</dbReference>
<dbReference type="Gene3D" id="2.130.10.10">
    <property type="entry name" value="YVTN repeat-like/Quinoprotein amine dehydrogenase"/>
    <property type="match status" value="1"/>
</dbReference>
<dbReference type="SUPFAM" id="SSF63825">
    <property type="entry name" value="YWTD domain"/>
    <property type="match status" value="1"/>
</dbReference>
<name>A0A067QXD5_ZOONE</name>
<feature type="disulfide bond" evidence="26">
    <location>
        <begin position="1148"/>
        <end position="1163"/>
    </location>
</feature>
<dbReference type="PROSITE" id="PS50068">
    <property type="entry name" value="LDLRA_2"/>
    <property type="match status" value="9"/>
</dbReference>
<feature type="disulfide bond" evidence="26">
    <location>
        <begin position="1365"/>
        <end position="1377"/>
    </location>
</feature>
<feature type="disulfide bond" evidence="26">
    <location>
        <begin position="1469"/>
        <end position="1484"/>
    </location>
</feature>
<keyword evidence="14 30" id="KW-0732">Signal</keyword>
<dbReference type="Gene3D" id="3.30.60.270">
    <property type="match status" value="1"/>
</dbReference>
<dbReference type="InterPro" id="IPR031778">
    <property type="entry name" value="Sortilin_N"/>
</dbReference>
<feature type="disulfide bond" evidence="26">
    <location>
        <begin position="1251"/>
        <end position="1263"/>
    </location>
</feature>
<evidence type="ECO:0000256" key="16">
    <source>
        <dbReference type="ARBA" id="ARBA00022753"/>
    </source>
</evidence>
<evidence type="ECO:0000313" key="32">
    <source>
        <dbReference type="EMBL" id="KDR10799.1"/>
    </source>
</evidence>
<evidence type="ECO:0000256" key="17">
    <source>
        <dbReference type="ARBA" id="ARBA00022824"/>
    </source>
</evidence>
<feature type="disulfide bond" evidence="26">
    <location>
        <begin position="1317"/>
        <end position="1335"/>
    </location>
</feature>
<evidence type="ECO:0000256" key="19">
    <source>
        <dbReference type="ARBA" id="ARBA00023136"/>
    </source>
</evidence>
<dbReference type="Gene3D" id="2.10.70.80">
    <property type="match status" value="1"/>
</dbReference>
<dbReference type="PROSITE" id="PS50853">
    <property type="entry name" value="FN3"/>
    <property type="match status" value="3"/>
</dbReference>
<proteinExistence type="inferred from homology"/>
<dbReference type="InterPro" id="IPR057841">
    <property type="entry name" value="FN3_SORL1"/>
</dbReference>
<comment type="subcellular location">
    <subcellularLocation>
        <location evidence="4">Cell membrane</location>
        <topology evidence="4">Single-pass type I membrane protein</topology>
    </subcellularLocation>
    <subcellularLocation>
        <location evidence="3">Cytoplasmic vesicle</location>
        <location evidence="3">Secretory vesicle membrane</location>
        <topology evidence="3">Single-pass type I membrane protein</topology>
    </subcellularLocation>
    <subcellularLocation>
        <location evidence="2">Early endosome membrane</location>
        <topology evidence="2">Single-pass type I membrane protein</topology>
    </subcellularLocation>
    <subcellularLocation>
        <location evidence="1">Endoplasmic reticulum membrane</location>
        <topology evidence="1">Single-pass type I membrane protein</topology>
    </subcellularLocation>
    <subcellularLocation>
        <location evidence="7">Endosome</location>
        <location evidence="7">Multivesicular body membrane</location>
        <topology evidence="7">Single-pass type I membrane protein</topology>
    </subcellularLocation>
    <subcellularLocation>
        <location evidence="5">Golgi apparatus</location>
        <location evidence="5">trans-Golgi network membrane</location>
        <topology evidence="5">Single-pass type I membrane protein</topology>
    </subcellularLocation>
    <subcellularLocation>
        <location evidence="6">Recycling endosome membrane</location>
        <topology evidence="6">Single-pass type I membrane protein</topology>
    </subcellularLocation>
</comment>
<evidence type="ECO:0000256" key="23">
    <source>
        <dbReference type="ARBA" id="ARBA00023329"/>
    </source>
</evidence>
<dbReference type="Proteomes" id="UP000027135">
    <property type="component" value="Unassembled WGS sequence"/>
</dbReference>
<evidence type="ECO:0000256" key="26">
    <source>
        <dbReference type="PROSITE-ProRule" id="PRU00124"/>
    </source>
</evidence>
<evidence type="ECO:0000256" key="8">
    <source>
        <dbReference type="ARBA" id="ARBA00007041"/>
    </source>
</evidence>
<dbReference type="InterPro" id="IPR000742">
    <property type="entry name" value="EGF"/>
</dbReference>
<dbReference type="InterPro" id="IPR036055">
    <property type="entry name" value="LDL_receptor-like_sf"/>
</dbReference>
<accession>A0A067QXD5</accession>
<feature type="disulfide bond" evidence="26">
    <location>
        <begin position="1175"/>
        <end position="1193"/>
    </location>
</feature>
<dbReference type="GO" id="GO:0055038">
    <property type="term" value="C:recycling endosome membrane"/>
    <property type="evidence" value="ECO:0007669"/>
    <property type="project" value="UniProtKB-SubCell"/>
</dbReference>
<feature type="signal peptide" evidence="30">
    <location>
        <begin position="1"/>
        <end position="28"/>
    </location>
</feature>
<dbReference type="PANTHER" id="PTHR12106:SF27">
    <property type="entry name" value="SORTILIN-RELATED RECEPTOR"/>
    <property type="match status" value="1"/>
</dbReference>
<feature type="domain" description="Fibronectin type-III" evidence="31">
    <location>
        <begin position="1974"/>
        <end position="2071"/>
    </location>
</feature>
<feature type="disulfide bond" evidence="26">
    <location>
        <begin position="1384"/>
        <end position="1399"/>
    </location>
</feature>
<feature type="disulfide bond" evidence="26">
    <location>
        <begin position="1090"/>
        <end position="1102"/>
    </location>
</feature>
<keyword evidence="29" id="KW-0812">Transmembrane</keyword>
<evidence type="ECO:0000256" key="2">
    <source>
        <dbReference type="ARBA" id="ARBA00004158"/>
    </source>
</evidence>
<evidence type="ECO:0000256" key="14">
    <source>
        <dbReference type="ARBA" id="ARBA00022729"/>
    </source>
</evidence>
<dbReference type="InParanoid" id="A0A067QXD5"/>
<dbReference type="InterPro" id="IPR050310">
    <property type="entry name" value="VPS10-sortilin"/>
</dbReference>
<evidence type="ECO:0000256" key="21">
    <source>
        <dbReference type="ARBA" id="ARBA00023170"/>
    </source>
</evidence>
<feature type="disulfide bond" evidence="26">
    <location>
        <begin position="1457"/>
        <end position="1475"/>
    </location>
</feature>
<comment type="similarity">
    <text evidence="8">Belongs to the VPS10-related sortilin family. SORL1 subfamily.</text>
</comment>
<dbReference type="CDD" id="cd00063">
    <property type="entry name" value="FN3"/>
    <property type="match status" value="2"/>
</dbReference>
<evidence type="ECO:0000256" key="29">
    <source>
        <dbReference type="SAM" id="Phobius"/>
    </source>
</evidence>
<dbReference type="FunFam" id="4.10.400.10:FF:000113">
    <property type="entry name" value="Low-density lipoprotein receptor-related protein 8"/>
    <property type="match status" value="1"/>
</dbReference>
<feature type="disulfide bond" evidence="26">
    <location>
        <begin position="1136"/>
        <end position="1154"/>
    </location>
</feature>
<dbReference type="GO" id="GO:0031901">
    <property type="term" value="C:early endosome membrane"/>
    <property type="evidence" value="ECO:0007669"/>
    <property type="project" value="UniProtKB-SubCell"/>
</dbReference>
<evidence type="ECO:0000313" key="33">
    <source>
        <dbReference type="Proteomes" id="UP000027135"/>
    </source>
</evidence>
<feature type="disulfide bond" evidence="26">
    <location>
        <begin position="1097"/>
        <end position="1115"/>
    </location>
</feature>
<dbReference type="eggNOG" id="KOG3511">
    <property type="taxonomic scope" value="Eukaryota"/>
</dbReference>
<dbReference type="InterPro" id="IPR013783">
    <property type="entry name" value="Ig-like_fold"/>
</dbReference>
<dbReference type="CDD" id="cd00112">
    <property type="entry name" value="LDLa"/>
    <property type="match status" value="8"/>
</dbReference>
<keyword evidence="23" id="KW-0968">Cytoplasmic vesicle</keyword>
<dbReference type="SUPFAM" id="SSF57424">
    <property type="entry name" value="LDL receptor-like module"/>
    <property type="match status" value="9"/>
</dbReference>
<feature type="disulfide bond" evidence="26">
    <location>
        <begin position="1310"/>
        <end position="1322"/>
    </location>
</feature>
<dbReference type="SMART" id="SM00602">
    <property type="entry name" value="VPS10"/>
    <property type="match status" value="1"/>
</dbReference>
<dbReference type="GO" id="GO:0006892">
    <property type="term" value="P:post-Golgi vesicle-mediated transport"/>
    <property type="evidence" value="ECO:0007669"/>
    <property type="project" value="TreeGrafter"/>
</dbReference>
<feature type="disulfide bond" evidence="26">
    <location>
        <begin position="1450"/>
        <end position="1462"/>
    </location>
</feature>
<feature type="domain" description="Fibronectin type-III" evidence="31">
    <location>
        <begin position="1688"/>
        <end position="1775"/>
    </location>
</feature>
<evidence type="ECO:0000256" key="28">
    <source>
        <dbReference type="SAM" id="MobiDB-lite"/>
    </source>
</evidence>
<evidence type="ECO:0000256" key="10">
    <source>
        <dbReference type="ARBA" id="ARBA00022448"/>
    </source>
</evidence>
<dbReference type="InterPro" id="IPR003961">
    <property type="entry name" value="FN3_dom"/>
</dbReference>
<dbReference type="Gene3D" id="2.120.10.30">
    <property type="entry name" value="TolB, C-terminal domain"/>
    <property type="match status" value="1"/>
</dbReference>
<feature type="disulfide bond" evidence="26">
    <location>
        <begin position="1231"/>
        <end position="1246"/>
    </location>
</feature>
<dbReference type="InterPro" id="IPR011042">
    <property type="entry name" value="6-blade_b-propeller_TolB-like"/>
</dbReference>
<keyword evidence="17" id="KW-0256">Endoplasmic reticulum</keyword>
<feature type="disulfide bond" evidence="26">
    <location>
        <begin position="1109"/>
        <end position="1124"/>
    </location>
</feature>
<evidence type="ECO:0000256" key="20">
    <source>
        <dbReference type="ARBA" id="ARBA00023157"/>
    </source>
</evidence>
<organism evidence="32 33">
    <name type="scientific">Zootermopsis nevadensis</name>
    <name type="common">Dampwood termite</name>
    <dbReference type="NCBI Taxonomy" id="136037"/>
    <lineage>
        <taxon>Eukaryota</taxon>
        <taxon>Metazoa</taxon>
        <taxon>Ecdysozoa</taxon>
        <taxon>Arthropoda</taxon>
        <taxon>Hexapoda</taxon>
        <taxon>Insecta</taxon>
        <taxon>Pterygota</taxon>
        <taxon>Neoptera</taxon>
        <taxon>Polyneoptera</taxon>
        <taxon>Dictyoptera</taxon>
        <taxon>Blattodea</taxon>
        <taxon>Blattoidea</taxon>
        <taxon>Termitoidae</taxon>
        <taxon>Termopsidae</taxon>
        <taxon>Zootermopsis</taxon>
    </lineage>
</organism>
<gene>
    <name evidence="32" type="ORF">L798_14925</name>
</gene>
<feature type="disulfide bond" evidence="26">
    <location>
        <begin position="1168"/>
        <end position="1180"/>
    </location>
</feature>
<feature type="disulfide bond" evidence="26">
    <location>
        <begin position="1258"/>
        <end position="1276"/>
    </location>
</feature>
<dbReference type="SMART" id="SM00135">
    <property type="entry name" value="LY"/>
    <property type="match status" value="5"/>
</dbReference>
<feature type="disulfide bond" evidence="26">
    <location>
        <begin position="1129"/>
        <end position="1141"/>
    </location>
</feature>
<feature type="repeat" description="LDL-receptor class B" evidence="27">
    <location>
        <begin position="799"/>
        <end position="842"/>
    </location>
</feature>
<evidence type="ECO:0000256" key="30">
    <source>
        <dbReference type="SAM" id="SignalP"/>
    </source>
</evidence>
<dbReference type="OMA" id="LCPDGME"/>
<dbReference type="eggNOG" id="KOG1215">
    <property type="taxonomic scope" value="Eukaryota"/>
</dbReference>
<keyword evidence="18" id="KW-0333">Golgi apparatus</keyword>
<dbReference type="InterPro" id="IPR006581">
    <property type="entry name" value="VPS10"/>
</dbReference>
<dbReference type="Gene3D" id="4.10.400.10">
    <property type="entry name" value="Low-density Lipoprotein Receptor"/>
    <property type="match status" value="9"/>
</dbReference>
<keyword evidence="10" id="KW-0813">Transport</keyword>
<keyword evidence="21 32" id="KW-0675">Receptor</keyword>
<keyword evidence="11" id="KW-1003">Cell membrane</keyword>
<evidence type="ECO:0000256" key="27">
    <source>
        <dbReference type="PROSITE-ProRule" id="PRU00461"/>
    </source>
</evidence>
<dbReference type="SUPFAM" id="SSF49265">
    <property type="entry name" value="Fibronectin type III"/>
    <property type="match status" value="3"/>
</dbReference>
<dbReference type="GO" id="GO:0005794">
    <property type="term" value="C:Golgi apparatus"/>
    <property type="evidence" value="ECO:0007669"/>
    <property type="project" value="UniProtKB-SubCell"/>
</dbReference>
<dbReference type="SMART" id="SM00181">
    <property type="entry name" value="EGF"/>
    <property type="match status" value="4"/>
</dbReference>
<dbReference type="Pfam" id="PF00057">
    <property type="entry name" value="Ldl_recept_a"/>
    <property type="match status" value="9"/>
</dbReference>
<keyword evidence="12" id="KW-0245">EGF-like domain</keyword>
<dbReference type="FunFam" id="2.120.10.30:FF:000241">
    <property type="entry name" value="Low-density lipoprotein receptor-related protein 6"/>
    <property type="match status" value="1"/>
</dbReference>
<dbReference type="InterPro" id="IPR015943">
    <property type="entry name" value="WD40/YVTN_repeat-like_dom_sf"/>
</dbReference>
<evidence type="ECO:0000256" key="3">
    <source>
        <dbReference type="ARBA" id="ARBA00004212"/>
    </source>
</evidence>
<dbReference type="InterPro" id="IPR023415">
    <property type="entry name" value="LDLR_class-A_CS"/>
</dbReference>
<evidence type="ECO:0000256" key="15">
    <source>
        <dbReference type="ARBA" id="ARBA00022737"/>
    </source>
</evidence>
<evidence type="ECO:0000256" key="4">
    <source>
        <dbReference type="ARBA" id="ARBA00004251"/>
    </source>
</evidence>
<keyword evidence="13" id="KW-0254">Endocytosis</keyword>
<evidence type="ECO:0000256" key="7">
    <source>
        <dbReference type="ARBA" id="ARBA00004545"/>
    </source>
</evidence>
<sequence>MAVIGRFEDLVFLLFMIVVSPQISEIYGQRIRSLYVEPRKENTNINIFESSETRNSGQYPTGIRKSVSLTGHNVYKRSAIPEANVATHVFPLNDSHQQLMVHWAGEGSDVILCLARDSPRFAAASNRPSAVYISYDYGNTFQNKTEDFRLEGEGFSYAFLEKFFIHPKYNSHCVFTDPQNQVIFVTKDYGKNIMRIKVSFTPSEVSFHEDEPLIFLVYDKANSAKQLWITRDYGHTFSVVQEYVKAFFWFNSDADGQPRLLYVEREEPSGSSTVLASPTMFEGRNYTVLIRGVEDFQVRDDFMFATKKVDVNNLDLYVSYKRGNFMRAHFQSELDRRAYHVADVSDGQVMVVVNHTGMLTNLYVSQLKDSTGIYFALSLERIFCYFPNSTWMGSWLRDVADESFADLTKVQGLRGIYIASQITLSAGLSRVGPEHISTLITFDRGGEWRPLRAFLVDNEGRQIACDIAENCSLHLSQRFSQLYPVTRSVPILTTKSAPGIIIAMGVIGTSLKGHPSVFLSRDAGLTWRRLFQDYYYFNAGDHGGILVAVKYFRSQGETRELLYSTDEGDNWHTQKFHADDLRIYGLMTEPGENTTVFTMFGSATGQHQWLIIKVDFSKVFSYNCTDEDYKFWSPSSGSGAHMPCVLGLKETYQRRIPHSNCFNGRDYDRPIKMEVCDCDIEDYDCDVGFVRHMPTGTCIHNRTSVLDPYKPPSSCRPGETYERTKGYVKIAGDVCTVSNDDKFRPDKIPCRFDEEQEFILLAQRDKITRISLDADNTFRPLPIFGLRNVIAIDFDMRNNCVYWADIINDSIGRQCLDGLAKPEILVENHLSSIEGMALDWVSNVLYFVDGIQAKIEIIRTDVNYEGRMRKTILGPDKLKKPRGIAVHPVRGYIFWTDWAPGEPSVNRAELDGSKVVRLFKKPVVEWPNGITIDHIAERIYWVDAHKDYIASADLDGHKFTKIIADDEHVSHPFAVAVFKDNVYWDDWKLNAVFSADKDHGVGIVRLQSDLHGVMDLKVFAHGVQEGTNACSHQSRIQCSHLCLGKPNKEYACLCPDGMELNKNGSAENCMCPGKKPTNEKGTCPTANSTCSSDYFSCNNGVCIPELWKCDGEDDCADGSDEVGCVHTTCEPNMFTCKDGKCIPPYWLCNFERDCSDGSDEEGCSHQNCTVEEFRCNNGQCISRRWLCDGEDDCKDRSDEINCPSPTPPARCTLAEFQCISSKQCIPNSWQCDGERDCSDLSDEMNCKNKTCNLWQFQCKNERCIYSSWRCDGDDDCQDQPGRTGSDEENCTSTMPPTLPTPHVLWPNNSCNSWMFRCTNKVCIPFWWKCDGVNDCGDGSDELGCGQDVDPSSTSTSTAPTTPVTCSENHFRCYSGKCILSSWVCDGAKDCRDGEDEENCQSTRNCGPNSFMCHADGSCMPITQACDGIIQCPDGSDESVCHPLPSPSTSCPPGHFSCDGSQCFPLARLCDKHQDCYDGFDENNCDNSTRIYQVTQMGVDDYGSNSSSLHLYWWIHNSSAPLEFLPSYAEVFNQRNSNWTNTTWIDRMEYLFFSLKPYTTYNLTVYVRMKGETQVYPPVKYVTAVTGQGVPSPPWNVTVNQLNAHQVVVNWQPPRSPNGKIVNYVIFLTPPIPPVSQLQSGSKTSFTVNSDYVANGKYSFWVIARNEAHDSNSSAVATLAFDGDAAIEAVEGLGLEHKDNRSVSLTWKKVNKADGYYVVPKSMPPYPNLEMNTTKINKITVSNLAPGTVYIMEVSAYKKSFTGQPASITVKTDGKPLPQVSGLVADLLKTSGTTVKLRWNLAKDDSYKEEWEYGIYYALNTTDLLSRPKLSTKALNATVGNLEACESYIFAVGVIGPLGLGPLSANPSTLVTRFNVNAAPKNLMVTGDPHNETIMHVQWRSSCPAMTDKVSYMVTVTELNLNISYSVTLLSTSMTELSHWFSVHYGGHYRVTVQTYSEDAIPTKAVEYLAPPIQPPHQLQVLPERNGSYIVYWKERGLPAAIANTTFQYIVLVSEGSVLNESTAAQYTTSGPPFILDKVQEGAIYSFAVKLETSDGYRSQISEVSSVEMPVGSWKAVLSPRNIVSVVVPVMLVVTALCGALAFFVLRHRRLQRSFSSFANSHYDTRSGAATFSGGDGLDEEDSPIIRGFSDDEPLVIA</sequence>
<evidence type="ECO:0000256" key="11">
    <source>
        <dbReference type="ARBA" id="ARBA00022475"/>
    </source>
</evidence>
<comment type="caution">
    <text evidence="26">Lacks conserved residue(s) required for the propagation of feature annotation.</text>
</comment>
<evidence type="ECO:0000256" key="24">
    <source>
        <dbReference type="ARBA" id="ARBA00029896"/>
    </source>
</evidence>
<dbReference type="GO" id="GO:0005789">
    <property type="term" value="C:endoplasmic reticulum membrane"/>
    <property type="evidence" value="ECO:0007669"/>
    <property type="project" value="UniProtKB-SubCell"/>
</dbReference>
<feature type="disulfide bond" evidence="26">
    <location>
        <begin position="1187"/>
        <end position="1202"/>
    </location>
</feature>
<keyword evidence="22" id="KW-0325">Glycoprotein</keyword>
<dbReference type="STRING" id="136037.A0A067QXD5"/>
<evidence type="ECO:0000256" key="18">
    <source>
        <dbReference type="ARBA" id="ARBA00023034"/>
    </source>
</evidence>
<dbReference type="PROSITE" id="PS01209">
    <property type="entry name" value="LDLRA_1"/>
    <property type="match status" value="5"/>
</dbReference>
<feature type="repeat" description="LDL-receptor class B" evidence="27">
    <location>
        <begin position="891"/>
        <end position="936"/>
    </location>
</feature>
<dbReference type="Pfam" id="PF25814">
    <property type="entry name" value="fn3_SORL1"/>
    <property type="match status" value="1"/>
</dbReference>
<dbReference type="PRINTS" id="PR00261">
    <property type="entry name" value="LDLRECEPTOR"/>
</dbReference>
<evidence type="ECO:0000256" key="6">
    <source>
        <dbReference type="ARBA" id="ARBA00004480"/>
    </source>
</evidence>
<evidence type="ECO:0000256" key="9">
    <source>
        <dbReference type="ARBA" id="ARBA00013467"/>
    </source>
</evidence>
<dbReference type="InterPro" id="IPR002172">
    <property type="entry name" value="LDrepeatLR_classA_rpt"/>
</dbReference>
<feature type="disulfide bond" evidence="26">
    <location>
        <begin position="1372"/>
        <end position="1390"/>
    </location>
</feature>
<evidence type="ECO:0000256" key="1">
    <source>
        <dbReference type="ARBA" id="ARBA00004115"/>
    </source>
</evidence>
<evidence type="ECO:0000256" key="12">
    <source>
        <dbReference type="ARBA" id="ARBA00022536"/>
    </source>
</evidence>
<dbReference type="SUPFAM" id="SSF110296">
    <property type="entry name" value="Oligoxyloglucan reducing end-specific cellobiohydrolase"/>
    <property type="match status" value="1"/>
</dbReference>
<evidence type="ECO:0000256" key="5">
    <source>
        <dbReference type="ARBA" id="ARBA00004393"/>
    </source>
</evidence>
<evidence type="ECO:0000256" key="22">
    <source>
        <dbReference type="ARBA" id="ARBA00023180"/>
    </source>
</evidence>
<dbReference type="Pfam" id="PF00041">
    <property type="entry name" value="fn3"/>
    <property type="match status" value="1"/>
</dbReference>
<feature type="disulfide bond" evidence="26">
    <location>
        <begin position="1329"/>
        <end position="1344"/>
    </location>
</feature>
<feature type="transmembrane region" description="Helical" evidence="29">
    <location>
        <begin position="2082"/>
        <end position="2105"/>
    </location>
</feature>
<dbReference type="EMBL" id="KK853137">
    <property type="protein sequence ID" value="KDR10799.1"/>
    <property type="molecule type" value="Genomic_DNA"/>
</dbReference>
<dbReference type="PANTHER" id="PTHR12106">
    <property type="entry name" value="SORTILIN RELATED"/>
    <property type="match status" value="1"/>
</dbReference>
<dbReference type="InterPro" id="IPR000033">
    <property type="entry name" value="LDLR_classB_rpt"/>
</dbReference>
<keyword evidence="33" id="KW-1185">Reference proteome</keyword>